<evidence type="ECO:0000256" key="15">
    <source>
        <dbReference type="RuleBase" id="RU361240"/>
    </source>
</evidence>
<feature type="transmembrane region" description="Helical" evidence="17">
    <location>
        <begin position="514"/>
        <end position="533"/>
    </location>
</feature>
<evidence type="ECO:0000256" key="13">
    <source>
        <dbReference type="ARBA" id="ARBA00023136"/>
    </source>
</evidence>
<organism evidence="21 22">
    <name type="scientific">Neoarthrinium moseri</name>
    <dbReference type="NCBI Taxonomy" id="1658444"/>
    <lineage>
        <taxon>Eukaryota</taxon>
        <taxon>Fungi</taxon>
        <taxon>Dikarya</taxon>
        <taxon>Ascomycota</taxon>
        <taxon>Pezizomycotina</taxon>
        <taxon>Sordariomycetes</taxon>
        <taxon>Xylariomycetidae</taxon>
        <taxon>Amphisphaeriales</taxon>
        <taxon>Apiosporaceae</taxon>
        <taxon>Neoarthrinium</taxon>
    </lineage>
</organism>
<feature type="transmembrane region" description="Helical" evidence="17">
    <location>
        <begin position="539"/>
        <end position="561"/>
    </location>
</feature>
<dbReference type="Pfam" id="PF04389">
    <property type="entry name" value="Peptidase_M28"/>
    <property type="match status" value="1"/>
</dbReference>
<evidence type="ECO:0000256" key="8">
    <source>
        <dbReference type="ARBA" id="ARBA00022723"/>
    </source>
</evidence>
<keyword evidence="5" id="KW-0926">Vacuole</keyword>
<evidence type="ECO:0000256" key="10">
    <source>
        <dbReference type="ARBA" id="ARBA00022833"/>
    </source>
</evidence>
<feature type="domain" description="Vacuolar membrane protease C-terminal" evidence="19">
    <location>
        <begin position="775"/>
        <end position="980"/>
    </location>
</feature>
<evidence type="ECO:0000256" key="14">
    <source>
        <dbReference type="ARBA" id="ARBA00023180"/>
    </source>
</evidence>
<dbReference type="InterPro" id="IPR048024">
    <property type="entry name" value="Fxna-like_M28_dom"/>
</dbReference>
<dbReference type="Pfam" id="PF22251">
    <property type="entry name" value="PFF1_TM"/>
    <property type="match status" value="1"/>
</dbReference>
<evidence type="ECO:0000256" key="17">
    <source>
        <dbReference type="SAM" id="Phobius"/>
    </source>
</evidence>
<dbReference type="GO" id="GO:0006508">
    <property type="term" value="P:proteolysis"/>
    <property type="evidence" value="ECO:0007669"/>
    <property type="project" value="UniProtKB-KW"/>
</dbReference>
<evidence type="ECO:0000256" key="5">
    <source>
        <dbReference type="ARBA" id="ARBA00022554"/>
    </source>
</evidence>
<evidence type="ECO:0000256" key="7">
    <source>
        <dbReference type="ARBA" id="ARBA00022692"/>
    </source>
</evidence>
<evidence type="ECO:0000313" key="21">
    <source>
        <dbReference type="EMBL" id="KAI1860470.1"/>
    </source>
</evidence>
<evidence type="ECO:0000256" key="16">
    <source>
        <dbReference type="SAM" id="MobiDB-lite"/>
    </source>
</evidence>
<keyword evidence="8 15" id="KW-0479">Metal-binding</keyword>
<comment type="subcellular location">
    <subcellularLocation>
        <location evidence="3">Vacuole membrane</location>
        <topology evidence="3">Multi-pass membrane protein</topology>
    </subcellularLocation>
</comment>
<evidence type="ECO:0000256" key="12">
    <source>
        <dbReference type="ARBA" id="ARBA00023049"/>
    </source>
</evidence>
<feature type="transmembrane region" description="Helical" evidence="17">
    <location>
        <begin position="12"/>
        <end position="32"/>
    </location>
</feature>
<feature type="transmembrane region" description="Helical" evidence="17">
    <location>
        <begin position="680"/>
        <end position="699"/>
    </location>
</feature>
<dbReference type="GO" id="GO:0046872">
    <property type="term" value="F:metal ion binding"/>
    <property type="evidence" value="ECO:0007669"/>
    <property type="project" value="UniProtKB-KW"/>
</dbReference>
<evidence type="ECO:0000256" key="9">
    <source>
        <dbReference type="ARBA" id="ARBA00022801"/>
    </source>
</evidence>
<feature type="transmembrane region" description="Helical" evidence="17">
    <location>
        <begin position="393"/>
        <end position="415"/>
    </location>
</feature>
<dbReference type="CDD" id="cd03875">
    <property type="entry name" value="M28_Fxna_like"/>
    <property type="match status" value="1"/>
</dbReference>
<comment type="similarity">
    <text evidence="4 15">Belongs to the peptidase M28 family.</text>
</comment>
<dbReference type="EMBL" id="JAFIMR010000031">
    <property type="protein sequence ID" value="KAI1860470.1"/>
    <property type="molecule type" value="Genomic_DNA"/>
</dbReference>
<feature type="transmembrane region" description="Helical" evidence="17">
    <location>
        <begin position="719"/>
        <end position="737"/>
    </location>
</feature>
<dbReference type="PANTHER" id="PTHR12147">
    <property type="entry name" value="METALLOPEPTIDASE M28 FAMILY MEMBER"/>
    <property type="match status" value="1"/>
</dbReference>
<keyword evidence="14" id="KW-0325">Glycoprotein</keyword>
<keyword evidence="12" id="KW-0482">Metalloprotease</keyword>
<feature type="region of interest" description="Disordered" evidence="16">
    <location>
        <begin position="598"/>
        <end position="635"/>
    </location>
</feature>
<gene>
    <name evidence="21" type="ORF">JX265_009869</name>
</gene>
<evidence type="ECO:0000256" key="1">
    <source>
        <dbReference type="ARBA" id="ARBA00001947"/>
    </source>
</evidence>
<dbReference type="Proteomes" id="UP000829685">
    <property type="component" value="Unassembled WGS sequence"/>
</dbReference>
<keyword evidence="10 15" id="KW-0862">Zinc</keyword>
<keyword evidence="22" id="KW-1185">Reference proteome</keyword>
<dbReference type="InterPro" id="IPR053975">
    <property type="entry name" value="PFF1_C"/>
</dbReference>
<dbReference type="AlphaFoldDB" id="A0A9P9WF47"/>
<reference evidence="21" key="1">
    <citation type="submission" date="2021-03" db="EMBL/GenBank/DDBJ databases">
        <title>Revisited historic fungal species revealed as producer of novel bioactive compounds through whole genome sequencing and comparative genomics.</title>
        <authorList>
            <person name="Vignolle G.A."/>
            <person name="Hochenegger N."/>
            <person name="Mach R.L."/>
            <person name="Mach-Aigner A.R."/>
            <person name="Javad Rahimi M."/>
            <person name="Salim K.A."/>
            <person name="Chan C.M."/>
            <person name="Lim L.B.L."/>
            <person name="Cai F."/>
            <person name="Druzhinina I.S."/>
            <person name="U'Ren J.M."/>
            <person name="Derntl C."/>
        </authorList>
    </citation>
    <scope>NUCLEOTIDE SEQUENCE</scope>
    <source>
        <strain evidence="21">TUCIM 5799</strain>
    </source>
</reference>
<evidence type="ECO:0000256" key="2">
    <source>
        <dbReference type="ARBA" id="ARBA00003273"/>
    </source>
</evidence>
<feature type="transmembrane region" description="Helical" evidence="17">
    <location>
        <begin position="481"/>
        <end position="502"/>
    </location>
</feature>
<keyword evidence="6 15" id="KW-0645">Protease</keyword>
<name>A0A9P9WF47_9PEZI</name>
<dbReference type="Pfam" id="PF22250">
    <property type="entry name" value="PFF1_C"/>
    <property type="match status" value="1"/>
</dbReference>
<dbReference type="EC" id="3.4.-.-" evidence="15"/>
<comment type="caution">
    <text evidence="21">The sequence shown here is derived from an EMBL/GenBank/DDBJ whole genome shotgun (WGS) entry which is preliminary data.</text>
</comment>
<dbReference type="Gene3D" id="3.40.630.10">
    <property type="entry name" value="Zn peptidases"/>
    <property type="match status" value="1"/>
</dbReference>
<proteinExistence type="inferred from homology"/>
<sequence length="987" mass="109517">MGAPNPIAFRPAQVTFWTTVVYLALLIPLVIIHETVPPAPAADSLEVGLNLNEAWSDLATLARAYHPYNSRENDVVHAWLLERIHEIKAENKADDSAFVIFDDLAGNVTSVGDLRAPKPLQGPDFQPTTVGTYFEGNNIMVYIRGKDDPTWNWWEDVAHVEKMIGKGGVLVNAHFDSVSTGYGATDDGMAVVSVLQLIKYFSVKGHQPQKGIVALLNNNEEDWLWGARVFGNHPLMPFCHVFLNLEGAAAGGRANLFRTTDAEVTKAYQGGPNPFGSVVFSDAWQLGVIRSGTDYSIFNDVYGMRGLDLAFYRPRARYHTNQDDTRHTSIDSLWHMLSSSVHTMKSLSGDTGETFIGDRSDGNRKKIANGAPSDGVWFDLFGKSFAIFELHGLFAWSLSLLIVTPLALLMLTFILSRKDKYYYFSSKKSAYEDAVLEPVLLGGRKGIIRFPFALAVAGALVVASAYLVRKINPFVIYSYEYTVWAMMLSLFYFVFWAIMAGANFARPSALHRGYAILWLFIITWALLVVVTVFEDRFHVAAGYPVVFLQSAVFLATLLNLLELCALQKKTDFAQKVHDDHDIRDFVNADVDDHVSNVPHEEETDEAGVGENGADHDGQGEEADETSPLVGGNRNKKRPFTFGTVYRRSISAIMDKATPGEDSKRKPFGHEQLWSGRLPSWLWIFQFLLLGPFFLMLFGQLGLELVAAVKETGADGSSTLVPYMLVAVVSVLLLLPMTPFMHRITHHIPLFLLVVFIATLAFNLVVFPFNASSRYKIYFSQDVNLDTGESLVHFMGVEEYVRQALAVVPSAMGREVTCEAKATDRPDMGFCTYNGSSVLPNIGGGNKKLASWINFNATRTSSSNGLRFELDGLDTKTCGVRFPQPITSFSVLGGNGPDDRFGAIPERGVDSLMLYRRDRSKPWIVDVEWSKDAEASGKVELEVYCKWDDANIQGTIPALDQALQYTPDWVAITKLSTGLVNGNKFYTV</sequence>
<protein>
    <recommendedName>
        <fullName evidence="15">Peptide hydrolase</fullName>
        <ecNumber evidence="15">3.4.-.-</ecNumber>
    </recommendedName>
</protein>
<dbReference type="PANTHER" id="PTHR12147:SF58">
    <property type="entry name" value="VACUOLAR MEMBRANE PROTEASE"/>
    <property type="match status" value="1"/>
</dbReference>
<keyword evidence="11 17" id="KW-1133">Transmembrane helix</keyword>
<dbReference type="GO" id="GO:0008235">
    <property type="term" value="F:metalloexopeptidase activity"/>
    <property type="evidence" value="ECO:0007669"/>
    <property type="project" value="InterPro"/>
</dbReference>
<accession>A0A9P9WF47</accession>
<dbReference type="FunFam" id="3.40.630.10:FF:000057">
    <property type="entry name" value="Vacuolar membrane protease"/>
    <property type="match status" value="1"/>
</dbReference>
<dbReference type="InterPro" id="IPR053976">
    <property type="entry name" value="PFF1_TM"/>
</dbReference>
<evidence type="ECO:0000256" key="4">
    <source>
        <dbReference type="ARBA" id="ARBA00010918"/>
    </source>
</evidence>
<feature type="transmembrane region" description="Helical" evidence="17">
    <location>
        <begin position="749"/>
        <end position="768"/>
    </location>
</feature>
<feature type="transmembrane region" description="Helical" evidence="17">
    <location>
        <begin position="450"/>
        <end position="469"/>
    </location>
</feature>
<comment type="function">
    <text evidence="2">May be involved in vacuolar sorting and osmoregulation.</text>
</comment>
<keyword evidence="13 17" id="KW-0472">Membrane</keyword>
<evidence type="ECO:0000256" key="6">
    <source>
        <dbReference type="ARBA" id="ARBA00022670"/>
    </source>
</evidence>
<feature type="domain" description="Vacuolar membrane protease transmembrane" evidence="20">
    <location>
        <begin position="448"/>
        <end position="747"/>
    </location>
</feature>
<dbReference type="SUPFAM" id="SSF53187">
    <property type="entry name" value="Zn-dependent exopeptidases"/>
    <property type="match status" value="1"/>
</dbReference>
<keyword evidence="7 17" id="KW-0812">Transmembrane</keyword>
<evidence type="ECO:0000259" key="20">
    <source>
        <dbReference type="Pfam" id="PF22251"/>
    </source>
</evidence>
<feature type="domain" description="Peptidase M28" evidence="18">
    <location>
        <begin position="167"/>
        <end position="338"/>
    </location>
</feature>
<dbReference type="InterPro" id="IPR045175">
    <property type="entry name" value="M28_fam"/>
</dbReference>
<evidence type="ECO:0000256" key="3">
    <source>
        <dbReference type="ARBA" id="ARBA00004128"/>
    </source>
</evidence>
<comment type="cofactor">
    <cofactor evidence="1">
        <name>Zn(2+)</name>
        <dbReference type="ChEBI" id="CHEBI:29105"/>
    </cofactor>
</comment>
<keyword evidence="9 15" id="KW-0378">Hydrolase</keyword>
<evidence type="ECO:0000259" key="19">
    <source>
        <dbReference type="Pfam" id="PF22250"/>
    </source>
</evidence>
<evidence type="ECO:0000259" key="18">
    <source>
        <dbReference type="Pfam" id="PF04389"/>
    </source>
</evidence>
<dbReference type="InterPro" id="IPR007484">
    <property type="entry name" value="Peptidase_M28"/>
</dbReference>
<evidence type="ECO:0000313" key="22">
    <source>
        <dbReference type="Proteomes" id="UP000829685"/>
    </source>
</evidence>
<dbReference type="GO" id="GO:0005774">
    <property type="term" value="C:vacuolar membrane"/>
    <property type="evidence" value="ECO:0007669"/>
    <property type="project" value="UniProtKB-SubCell"/>
</dbReference>
<evidence type="ECO:0000256" key="11">
    <source>
        <dbReference type="ARBA" id="ARBA00022989"/>
    </source>
</evidence>